<evidence type="ECO:0000313" key="1">
    <source>
        <dbReference type="EMBL" id="SEQ74841.1"/>
    </source>
</evidence>
<dbReference type="EMBL" id="FOFU01000010">
    <property type="protein sequence ID" value="SEQ74841.1"/>
    <property type="molecule type" value="Genomic_DNA"/>
</dbReference>
<gene>
    <name evidence="1" type="ORF">SAMN04487977_1102</name>
</gene>
<dbReference type="AlphaFoldDB" id="A0A1H9IJE7"/>
<accession>A0A1H9IJE7</accession>
<name>A0A1H9IJE7_9SPIR</name>
<organism evidence="1 2">
    <name type="scientific">Treponema bryantii</name>
    <dbReference type="NCBI Taxonomy" id="163"/>
    <lineage>
        <taxon>Bacteria</taxon>
        <taxon>Pseudomonadati</taxon>
        <taxon>Spirochaetota</taxon>
        <taxon>Spirochaetia</taxon>
        <taxon>Spirochaetales</taxon>
        <taxon>Treponemataceae</taxon>
        <taxon>Treponema</taxon>
    </lineage>
</organism>
<dbReference type="RefSeq" id="WP_074644930.1">
    <property type="nucleotide sequence ID" value="NZ_FOFU01000010.1"/>
</dbReference>
<dbReference type="Proteomes" id="UP000182360">
    <property type="component" value="Unassembled WGS sequence"/>
</dbReference>
<proteinExistence type="predicted"/>
<protein>
    <submittedName>
        <fullName evidence="1">Uncharacterized protein</fullName>
    </submittedName>
</protein>
<reference evidence="1 2" key="1">
    <citation type="submission" date="2016-10" db="EMBL/GenBank/DDBJ databases">
        <authorList>
            <person name="de Groot N.N."/>
        </authorList>
    </citation>
    <scope>NUCLEOTIDE SEQUENCE [LARGE SCALE GENOMIC DNA]</scope>
    <source>
        <strain evidence="1 2">B25</strain>
    </source>
</reference>
<sequence>MKKIIFLLLIYVFYVFFIFSDDIENNIKKTQYIEDYDIIDLDFIQNSNGNCFLIYQNQFLYNPLSRQHNFFSSSPITSSQEHTSSTITLPWASFTDSIKSEVIMYKENHYNSNECKKIYFDNNDNLYANVYATSRFYKIKENGNHALCFTGTSSANEDKKIFIFAAGSNINNYFTKVIPFSHYDDLDIKNIFFSNDKEISILYLVNQNLCMSTINLENGNEIHKFIFSGYIIDNIKIRKMISKEYNDYFYGIFTSGNNIYSFLIKENNEITTKINLEYSYNSDCFYDFADELDSCFIISHNSFYEINYNEEITIIKYEKTLNYSDSFVKSVVNSKNNAVILIEDDNAIIFQNIDLKNKQIKDVNFIRSENSNMRILLIDKECLYDTKPYVYILLHINKYDPFSTNGEIPFEKIPFIDCNNNNYYIRNYYGVNNTTFRYIIKAEISLDGTTVKQKDISILNNIHDYSFWDVFLKQNINLIKNGVCWQYLLKYITYDRHPKVIAEELITQKFELCLERDINTGNYFYTIRKNDLISYPLLKKDHFLYFTHDSYTSAITDTINGLFYVFNKIGNQIIITSRID</sequence>
<keyword evidence="2" id="KW-1185">Reference proteome</keyword>
<evidence type="ECO:0000313" key="2">
    <source>
        <dbReference type="Proteomes" id="UP000182360"/>
    </source>
</evidence>